<dbReference type="RefSeq" id="WP_240456054.1">
    <property type="nucleotide sequence ID" value="NZ_JACIDH010000009.1"/>
</dbReference>
<keyword evidence="1" id="KW-1133">Transmembrane helix</keyword>
<gene>
    <name evidence="2" type="ORF">GGR48_002287</name>
</gene>
<keyword evidence="3" id="KW-1185">Reference proteome</keyword>
<keyword evidence="1" id="KW-0812">Transmembrane</keyword>
<dbReference type="AlphaFoldDB" id="A0A7W6F3I8"/>
<feature type="transmembrane region" description="Helical" evidence="1">
    <location>
        <begin position="17"/>
        <end position="37"/>
    </location>
</feature>
<evidence type="ECO:0000256" key="1">
    <source>
        <dbReference type="SAM" id="Phobius"/>
    </source>
</evidence>
<reference evidence="2 3" key="1">
    <citation type="submission" date="2020-08" db="EMBL/GenBank/DDBJ databases">
        <title>Genomic Encyclopedia of Type Strains, Phase IV (KMG-IV): sequencing the most valuable type-strain genomes for metagenomic binning, comparative biology and taxonomic classification.</title>
        <authorList>
            <person name="Goeker M."/>
        </authorList>
    </citation>
    <scope>NUCLEOTIDE SEQUENCE [LARGE SCALE GENOMIC DNA]</scope>
    <source>
        <strain evidence="2 3">DSM 19512</strain>
    </source>
</reference>
<dbReference type="EMBL" id="JACIDH010000009">
    <property type="protein sequence ID" value="MBB3879853.1"/>
    <property type="molecule type" value="Genomic_DNA"/>
</dbReference>
<evidence type="ECO:0000313" key="2">
    <source>
        <dbReference type="EMBL" id="MBB3879853.1"/>
    </source>
</evidence>
<dbReference type="Proteomes" id="UP000538670">
    <property type="component" value="Unassembled WGS sequence"/>
</dbReference>
<comment type="caution">
    <text evidence="2">The sequence shown here is derived from an EMBL/GenBank/DDBJ whole genome shotgun (WGS) entry which is preliminary data.</text>
</comment>
<organism evidence="2 3">
    <name type="scientific">Sphingomonas pseudosanguinis</name>
    <dbReference type="NCBI Taxonomy" id="413712"/>
    <lineage>
        <taxon>Bacteria</taxon>
        <taxon>Pseudomonadati</taxon>
        <taxon>Pseudomonadota</taxon>
        <taxon>Alphaproteobacteria</taxon>
        <taxon>Sphingomonadales</taxon>
        <taxon>Sphingomonadaceae</taxon>
        <taxon>Sphingomonas</taxon>
    </lineage>
</organism>
<accession>A0A7W6F3I8</accession>
<evidence type="ECO:0000313" key="3">
    <source>
        <dbReference type="Proteomes" id="UP000538670"/>
    </source>
</evidence>
<keyword evidence="1" id="KW-0472">Membrane</keyword>
<sequence length="229" mass="25445">MQNFCGVPVDWSATGDMMAGAGAIIGAGAVIWAAKVGRSTFNDWKRQKNEGRRIDLAEQLLALAYKLRRAFQGIRSPGMLGWEISEMENKLTESGMIDAQTPHHIKSGLSTAQATLSRTEHYKPLFDELLDTIPVAKAIFGEEMEEALNTFWVQRAKVVVAAQTYADIIRRNEPRDERRLDELMARRDRTEGVFWEGGGPDGVDSVANAIVAAITTMEARLFPIIRHEG</sequence>
<protein>
    <submittedName>
        <fullName evidence="2">Uncharacterized protein</fullName>
    </submittedName>
</protein>
<name>A0A7W6F3I8_9SPHN</name>
<proteinExistence type="predicted"/>